<accession>A0ACB7TNH6</accession>
<organism evidence="1 2">
    <name type="scientific">Hyalomma asiaticum</name>
    <name type="common">Tick</name>
    <dbReference type="NCBI Taxonomy" id="266040"/>
    <lineage>
        <taxon>Eukaryota</taxon>
        <taxon>Metazoa</taxon>
        <taxon>Ecdysozoa</taxon>
        <taxon>Arthropoda</taxon>
        <taxon>Chelicerata</taxon>
        <taxon>Arachnida</taxon>
        <taxon>Acari</taxon>
        <taxon>Parasitiformes</taxon>
        <taxon>Ixodida</taxon>
        <taxon>Ixodoidea</taxon>
        <taxon>Ixodidae</taxon>
        <taxon>Hyalomminae</taxon>
        <taxon>Hyalomma</taxon>
    </lineage>
</organism>
<dbReference type="EMBL" id="CM023481">
    <property type="protein sequence ID" value="KAH6946912.1"/>
    <property type="molecule type" value="Genomic_DNA"/>
</dbReference>
<proteinExistence type="predicted"/>
<comment type="caution">
    <text evidence="1">The sequence shown here is derived from an EMBL/GenBank/DDBJ whole genome shotgun (WGS) entry which is preliminary data.</text>
</comment>
<name>A0ACB7TNH6_HYAAI</name>
<keyword evidence="2" id="KW-1185">Reference proteome</keyword>
<evidence type="ECO:0000313" key="1">
    <source>
        <dbReference type="EMBL" id="KAH6946912.1"/>
    </source>
</evidence>
<reference evidence="1" key="1">
    <citation type="submission" date="2020-05" db="EMBL/GenBank/DDBJ databases">
        <title>Large-scale comparative analyses of tick genomes elucidate their genetic diversity and vector capacities.</title>
        <authorList>
            <person name="Jia N."/>
            <person name="Wang J."/>
            <person name="Shi W."/>
            <person name="Du L."/>
            <person name="Sun Y."/>
            <person name="Zhan W."/>
            <person name="Jiang J."/>
            <person name="Wang Q."/>
            <person name="Zhang B."/>
            <person name="Ji P."/>
            <person name="Sakyi L.B."/>
            <person name="Cui X."/>
            <person name="Yuan T."/>
            <person name="Jiang B."/>
            <person name="Yang W."/>
            <person name="Lam T.T.-Y."/>
            <person name="Chang Q."/>
            <person name="Ding S."/>
            <person name="Wang X."/>
            <person name="Zhu J."/>
            <person name="Ruan X."/>
            <person name="Zhao L."/>
            <person name="Wei J."/>
            <person name="Que T."/>
            <person name="Du C."/>
            <person name="Cheng J."/>
            <person name="Dai P."/>
            <person name="Han X."/>
            <person name="Huang E."/>
            <person name="Gao Y."/>
            <person name="Liu J."/>
            <person name="Shao H."/>
            <person name="Ye R."/>
            <person name="Li L."/>
            <person name="Wei W."/>
            <person name="Wang X."/>
            <person name="Wang C."/>
            <person name="Yang T."/>
            <person name="Huo Q."/>
            <person name="Li W."/>
            <person name="Guo W."/>
            <person name="Chen H."/>
            <person name="Zhou L."/>
            <person name="Ni X."/>
            <person name="Tian J."/>
            <person name="Zhou Y."/>
            <person name="Sheng Y."/>
            <person name="Liu T."/>
            <person name="Pan Y."/>
            <person name="Xia L."/>
            <person name="Li J."/>
            <person name="Zhao F."/>
            <person name="Cao W."/>
        </authorList>
    </citation>
    <scope>NUCLEOTIDE SEQUENCE</scope>
    <source>
        <strain evidence="1">Hyas-2018</strain>
    </source>
</reference>
<dbReference type="Proteomes" id="UP000821845">
    <property type="component" value="Chromosome 1"/>
</dbReference>
<protein>
    <submittedName>
        <fullName evidence="1">Uncharacterized protein</fullName>
    </submittedName>
</protein>
<sequence>MDRAASVGWRAGQRLLLAAALLVASWRTALAGVVLEHSSSNGTDGGGERAEAPPWAPGDWQRLLRGCDKFVDATWWNGSSAAVRSADSSRLRLQHPFLSLAEGVVPDVTYNARTGSNQSS</sequence>
<gene>
    <name evidence="1" type="ORF">HPB50_016137</name>
</gene>
<evidence type="ECO:0000313" key="2">
    <source>
        <dbReference type="Proteomes" id="UP000821845"/>
    </source>
</evidence>